<dbReference type="Proteomes" id="UP000518752">
    <property type="component" value="Unassembled WGS sequence"/>
</dbReference>
<comment type="caution">
    <text evidence="1">The sequence shown here is derived from an EMBL/GenBank/DDBJ whole genome shotgun (WGS) entry which is preliminary data.</text>
</comment>
<name>A0A8H5HYE9_9AGAR</name>
<keyword evidence="2" id="KW-1185">Reference proteome</keyword>
<organism evidence="1 2">
    <name type="scientific">Collybiopsis confluens</name>
    <dbReference type="NCBI Taxonomy" id="2823264"/>
    <lineage>
        <taxon>Eukaryota</taxon>
        <taxon>Fungi</taxon>
        <taxon>Dikarya</taxon>
        <taxon>Basidiomycota</taxon>
        <taxon>Agaricomycotina</taxon>
        <taxon>Agaricomycetes</taxon>
        <taxon>Agaricomycetidae</taxon>
        <taxon>Agaricales</taxon>
        <taxon>Marasmiineae</taxon>
        <taxon>Omphalotaceae</taxon>
        <taxon>Collybiopsis</taxon>
    </lineage>
</organism>
<dbReference type="AlphaFoldDB" id="A0A8H5HYE9"/>
<gene>
    <name evidence="1" type="ORF">D9757_002480</name>
</gene>
<reference evidence="1 2" key="1">
    <citation type="journal article" date="2020" name="ISME J.">
        <title>Uncovering the hidden diversity of litter-decomposition mechanisms in mushroom-forming fungi.</title>
        <authorList>
            <person name="Floudas D."/>
            <person name="Bentzer J."/>
            <person name="Ahren D."/>
            <person name="Johansson T."/>
            <person name="Persson P."/>
            <person name="Tunlid A."/>
        </authorList>
    </citation>
    <scope>NUCLEOTIDE SEQUENCE [LARGE SCALE GENOMIC DNA]</scope>
    <source>
        <strain evidence="1 2">CBS 406.79</strain>
    </source>
</reference>
<proteinExistence type="predicted"/>
<evidence type="ECO:0000313" key="2">
    <source>
        <dbReference type="Proteomes" id="UP000518752"/>
    </source>
</evidence>
<dbReference type="OrthoDB" id="3043171at2759"/>
<dbReference type="EMBL" id="JAACJN010000009">
    <property type="protein sequence ID" value="KAF5391661.1"/>
    <property type="molecule type" value="Genomic_DNA"/>
</dbReference>
<evidence type="ECO:0000313" key="1">
    <source>
        <dbReference type="EMBL" id="KAF5391661.1"/>
    </source>
</evidence>
<protein>
    <submittedName>
        <fullName evidence="1">Uncharacterized protein</fullName>
    </submittedName>
</protein>
<sequence>MERSAKRSCESNQPTFIRDGCLRLPDTDHSCILQFYGEFMFMDDKGAQKAPSAIHRTGAIQVSLFHQHLSRPMSFEVQVCYTFTTGTDVATCSPDETQDQDLQDIAKEIAVEYVEVLSALFGGLDVPPGTERLQLAFAAACGGYSLTEWNKLGPAQKDAQRERLAKFYRPSETAHDMKPPTLVIYLGGKRRIKSSASYQLLRCDVEHNSDLEQWDNIWTEARTTGELPCEWGWHVRDSRAYNGARFIFLSGAFVVWPLQWRNSAKLKSSYPQKLASLKTFLKVVLFRELVHAVRSILLGTIHITPEKVIDDPRYVKTSPQHGVIGEAGRLAEKLAFGRVVSMNMENLNITLYVCDDDEERTPYKIPPKDLEDLFHRNTTSPPLLMENIRSYGSPLNHIPPAERFKSNFHDETIINITSPSSSSFIIPSPSRGLIRVTGPEAAVMVALDRARGSYAANEKKDNTGHST</sequence>
<accession>A0A8H5HYE9</accession>